<sequence length="136" mass="15220">MRDRSVIDDQPTGTVHRRADKGRQRGGIRGYDSPVAGRLPPWSPGARSLPGPADRAPGTLHAVPMNAPFSPAPDAELLICSAKACREPARWALRWNNPRIHTEERRKNWLACDDHKEGLAEFLRIRGFLREVEPLS</sequence>
<feature type="compositionally biased region" description="Basic residues" evidence="1">
    <location>
        <begin position="15"/>
        <end position="26"/>
    </location>
</feature>
<evidence type="ECO:0000313" key="2">
    <source>
        <dbReference type="EMBL" id="GIG73278.1"/>
    </source>
</evidence>
<evidence type="ECO:0000256" key="1">
    <source>
        <dbReference type="SAM" id="MobiDB-lite"/>
    </source>
</evidence>
<dbReference type="EMBL" id="BONU01000008">
    <property type="protein sequence ID" value="GIG73278.1"/>
    <property type="molecule type" value="Genomic_DNA"/>
</dbReference>
<evidence type="ECO:0008006" key="4">
    <source>
        <dbReference type="Google" id="ProtNLM"/>
    </source>
</evidence>
<dbReference type="AlphaFoldDB" id="A0A8J3PLX0"/>
<gene>
    <name evidence="2" type="ORF">Pfl04_16820</name>
</gene>
<organism evidence="2 3">
    <name type="scientific">Planosporangium flavigriseum</name>
    <dbReference type="NCBI Taxonomy" id="373681"/>
    <lineage>
        <taxon>Bacteria</taxon>
        <taxon>Bacillati</taxon>
        <taxon>Actinomycetota</taxon>
        <taxon>Actinomycetes</taxon>
        <taxon>Micromonosporales</taxon>
        <taxon>Micromonosporaceae</taxon>
        <taxon>Planosporangium</taxon>
    </lineage>
</organism>
<proteinExistence type="predicted"/>
<accession>A0A8J3PLX0</accession>
<reference evidence="2" key="1">
    <citation type="submission" date="2021-01" db="EMBL/GenBank/DDBJ databases">
        <title>Whole genome shotgun sequence of Planosporangium flavigriseum NBRC 105377.</title>
        <authorList>
            <person name="Komaki H."/>
            <person name="Tamura T."/>
        </authorList>
    </citation>
    <scope>NUCLEOTIDE SEQUENCE</scope>
    <source>
        <strain evidence="2">NBRC 105377</strain>
    </source>
</reference>
<comment type="caution">
    <text evidence="2">The sequence shown here is derived from an EMBL/GenBank/DDBJ whole genome shotgun (WGS) entry which is preliminary data.</text>
</comment>
<dbReference type="Proteomes" id="UP000653674">
    <property type="component" value="Unassembled WGS sequence"/>
</dbReference>
<evidence type="ECO:0000313" key="3">
    <source>
        <dbReference type="Proteomes" id="UP000653674"/>
    </source>
</evidence>
<feature type="region of interest" description="Disordered" evidence="1">
    <location>
        <begin position="1"/>
        <end position="57"/>
    </location>
</feature>
<keyword evidence="3" id="KW-1185">Reference proteome</keyword>
<name>A0A8J3PLX0_9ACTN</name>
<protein>
    <recommendedName>
        <fullName evidence="4">Acetone carboxylase</fullName>
    </recommendedName>
</protein>